<name>A0ABP7YXP4_9SPHI</name>
<reference evidence="3" key="1">
    <citation type="journal article" date="2019" name="Int. J. Syst. Evol. Microbiol.">
        <title>The Global Catalogue of Microorganisms (GCM) 10K type strain sequencing project: providing services to taxonomists for standard genome sequencing and annotation.</title>
        <authorList>
            <consortium name="The Broad Institute Genomics Platform"/>
            <consortium name="The Broad Institute Genome Sequencing Center for Infectious Disease"/>
            <person name="Wu L."/>
            <person name="Ma J."/>
        </authorList>
    </citation>
    <scope>NUCLEOTIDE SEQUENCE [LARGE SCALE GENOMIC DNA]</scope>
    <source>
        <strain evidence="3">JCM 16704</strain>
    </source>
</reference>
<sequence>MDRKTLFRIEMKKYLLFLFTLFGCSVGFAQSFEGTWQGSLTIQGMELPLVFNLKYDGGWTGNMQSPKQSNAKMPISKIKASADSIYITVDPIGLSYAGKLSADKSFIDGQIKQGGLNAPMKMVRQTASNAVKSIELVRTQTVNAPYPYDALNVNFENTVDKVTLSGTLTSPKEKGRYPAVILISGSGPSDRNSSFYGHEPFKVLADYLTRQGIVVLRYDDRGIGESTGDYKLATTGDLSKDALAGLKYLRKQANVDPKKVGIIGHSEGGLISLLLAGQRVAGLDFIVSLAGPALKIDSLMILQNEAVAKSVNQKVSQQEIQRIKRNYKIAKSDMSTEKAFAEIMANLKDIPGSQTPEFADQIGVLITPWYRYFLKIDPVPFIRKIKIPVYAAFGGKDIQVTAPENAESLTDNLPKNSKSVIKIYPEDNHLFQPAKTGAVAEYPEIPVTLDPTLLSDISNWIKKL</sequence>
<dbReference type="Gene3D" id="3.40.50.1820">
    <property type="entry name" value="alpha/beta hydrolase"/>
    <property type="match status" value="1"/>
</dbReference>
<dbReference type="Proteomes" id="UP001500101">
    <property type="component" value="Unassembled WGS sequence"/>
</dbReference>
<evidence type="ECO:0000313" key="3">
    <source>
        <dbReference type="Proteomes" id="UP001500101"/>
    </source>
</evidence>
<dbReference type="InterPro" id="IPR029058">
    <property type="entry name" value="AB_hydrolase_fold"/>
</dbReference>
<proteinExistence type="predicted"/>
<dbReference type="PANTHER" id="PTHR43265">
    <property type="entry name" value="ESTERASE ESTD"/>
    <property type="match status" value="1"/>
</dbReference>
<evidence type="ECO:0000259" key="1">
    <source>
        <dbReference type="Pfam" id="PF12146"/>
    </source>
</evidence>
<dbReference type="InterPro" id="IPR053145">
    <property type="entry name" value="AB_hydrolase_Est10"/>
</dbReference>
<dbReference type="GO" id="GO:0016787">
    <property type="term" value="F:hydrolase activity"/>
    <property type="evidence" value="ECO:0007669"/>
    <property type="project" value="UniProtKB-KW"/>
</dbReference>
<dbReference type="SUPFAM" id="SSF53474">
    <property type="entry name" value="alpha/beta-Hydrolases"/>
    <property type="match status" value="1"/>
</dbReference>
<organism evidence="2 3">
    <name type="scientific">Sphingobacterium kyonggiense</name>
    <dbReference type="NCBI Taxonomy" id="714075"/>
    <lineage>
        <taxon>Bacteria</taxon>
        <taxon>Pseudomonadati</taxon>
        <taxon>Bacteroidota</taxon>
        <taxon>Sphingobacteriia</taxon>
        <taxon>Sphingobacteriales</taxon>
        <taxon>Sphingobacteriaceae</taxon>
        <taxon>Sphingobacterium</taxon>
    </lineage>
</organism>
<comment type="caution">
    <text evidence="2">The sequence shown here is derived from an EMBL/GenBank/DDBJ whole genome shotgun (WGS) entry which is preliminary data.</text>
</comment>
<gene>
    <name evidence="2" type="ORF">GCM10022216_24600</name>
</gene>
<keyword evidence="2" id="KW-0378">Hydrolase</keyword>
<accession>A0ABP7YXP4</accession>
<keyword evidence="3" id="KW-1185">Reference proteome</keyword>
<evidence type="ECO:0000313" key="2">
    <source>
        <dbReference type="EMBL" id="GAA4143025.1"/>
    </source>
</evidence>
<protein>
    <submittedName>
        <fullName evidence="2">Alpha/beta fold hydrolase</fullName>
    </submittedName>
</protein>
<dbReference type="Pfam" id="PF12146">
    <property type="entry name" value="Hydrolase_4"/>
    <property type="match status" value="1"/>
</dbReference>
<dbReference type="PANTHER" id="PTHR43265:SF1">
    <property type="entry name" value="ESTERASE ESTD"/>
    <property type="match status" value="1"/>
</dbReference>
<dbReference type="InterPro" id="IPR022742">
    <property type="entry name" value="Hydrolase_4"/>
</dbReference>
<dbReference type="EMBL" id="BAAAZI010000010">
    <property type="protein sequence ID" value="GAA4143025.1"/>
    <property type="molecule type" value="Genomic_DNA"/>
</dbReference>
<dbReference type="PROSITE" id="PS51257">
    <property type="entry name" value="PROKAR_LIPOPROTEIN"/>
    <property type="match status" value="1"/>
</dbReference>
<feature type="domain" description="Serine aminopeptidase S33" evidence="1">
    <location>
        <begin position="203"/>
        <end position="429"/>
    </location>
</feature>